<feature type="modified residue" description="N6-acetyllysine" evidence="11">
    <location>
        <position position="285"/>
    </location>
</feature>
<dbReference type="PIRSF" id="PIRSF000412">
    <property type="entry name" value="SHMT"/>
    <property type="match status" value="1"/>
</dbReference>
<keyword evidence="11" id="KW-0007">Acetylation</keyword>
<dbReference type="GO" id="GO:0032259">
    <property type="term" value="P:methylation"/>
    <property type="evidence" value="ECO:0007669"/>
    <property type="project" value="UniProtKB-KW"/>
</dbReference>
<keyword evidence="6 11" id="KW-0963">Cytoplasm</keyword>
<feature type="binding site" evidence="11">
    <location>
        <begin position="125"/>
        <end position="127"/>
    </location>
    <ligand>
        <name>(6S)-5,6,7,8-tetrahydrofolate</name>
        <dbReference type="ChEBI" id="CHEBI:57453"/>
    </ligand>
</feature>
<dbReference type="InterPro" id="IPR039429">
    <property type="entry name" value="SHMT-like_dom"/>
</dbReference>
<comment type="similarity">
    <text evidence="4 11">Belongs to the SHMT family.</text>
</comment>
<dbReference type="PANTHER" id="PTHR11680:SF50">
    <property type="entry name" value="SERINE HYDROXYMETHYLTRANSFERASE"/>
    <property type="match status" value="1"/>
</dbReference>
<dbReference type="GO" id="GO:0008168">
    <property type="term" value="F:methyltransferase activity"/>
    <property type="evidence" value="ECO:0007669"/>
    <property type="project" value="UniProtKB-KW"/>
</dbReference>
<dbReference type="Gene3D" id="3.40.640.10">
    <property type="entry name" value="Type I PLP-dependent aspartate aminotransferase-like (Major domain)"/>
    <property type="match status" value="1"/>
</dbReference>
<dbReference type="InterPro" id="IPR015424">
    <property type="entry name" value="PyrdxlP-dep_Trfase"/>
</dbReference>
<gene>
    <name evidence="11" type="primary">glyA</name>
    <name evidence="13" type="ORF">GGB84_001088</name>
</gene>
<protein>
    <recommendedName>
        <fullName evidence="11">Serine hydroxymethyltransferase</fullName>
        <shortName evidence="11">SHMT</shortName>
        <shortName evidence="11">Serine methylase</shortName>
        <ecNumber evidence="11">2.1.2.1</ecNumber>
    </recommendedName>
</protein>
<evidence type="ECO:0000256" key="2">
    <source>
        <dbReference type="ARBA" id="ARBA00001933"/>
    </source>
</evidence>
<evidence type="ECO:0000313" key="13">
    <source>
        <dbReference type="EMBL" id="HAG5769482.1"/>
    </source>
</evidence>
<dbReference type="FunFam" id="3.90.1150.10:FF:000003">
    <property type="entry name" value="Serine hydroxymethyltransferase"/>
    <property type="match status" value="1"/>
</dbReference>
<accession>A0A1M2F7Y5</accession>
<dbReference type="InterPro" id="IPR049943">
    <property type="entry name" value="Ser_HO-MeTrfase-like"/>
</dbReference>
<dbReference type="UniPathway" id="UPA00193"/>
<feature type="site" description="Plays an important role in substrate specificity" evidence="11">
    <location>
        <position position="228"/>
    </location>
</feature>
<comment type="catalytic activity">
    <reaction evidence="1 11">
        <text>(6R)-5,10-methylene-5,6,7,8-tetrahydrofolate + glycine + H2O = (6S)-5,6,7,8-tetrahydrofolate + L-serine</text>
        <dbReference type="Rhea" id="RHEA:15481"/>
        <dbReference type="ChEBI" id="CHEBI:15377"/>
        <dbReference type="ChEBI" id="CHEBI:15636"/>
        <dbReference type="ChEBI" id="CHEBI:33384"/>
        <dbReference type="ChEBI" id="CHEBI:57305"/>
        <dbReference type="ChEBI" id="CHEBI:57453"/>
        <dbReference type="EC" id="2.1.2.1"/>
    </reaction>
</comment>
<dbReference type="Pfam" id="PF00464">
    <property type="entry name" value="SHMT"/>
    <property type="match status" value="1"/>
</dbReference>
<evidence type="ECO:0000256" key="1">
    <source>
        <dbReference type="ARBA" id="ARBA00001528"/>
    </source>
</evidence>
<evidence type="ECO:0000256" key="7">
    <source>
        <dbReference type="ARBA" id="ARBA00022563"/>
    </source>
</evidence>
<comment type="function">
    <text evidence="11">Catalyzes the reversible interconversion of serine and glycine with tetrahydrofolate (THF) serving as the one-carbon carrier. This reaction serves as the major source of one-carbon groups required for the biosynthesis of purines, thymidylate, methionine, and other important biomolecules. Also exhibits THF-independent aldolase activity toward beta-hydroxyamino acids, producing glycine and aldehydes, via a retro-aldol mechanism.</text>
</comment>
<feature type="binding site" evidence="11">
    <location>
        <begin position="355"/>
        <end position="357"/>
    </location>
    <ligand>
        <name>(6S)-5,6,7,8-tetrahydrofolate</name>
        <dbReference type="ChEBI" id="CHEBI:57453"/>
    </ligand>
</feature>
<dbReference type="HAMAP" id="MF_00051">
    <property type="entry name" value="SHMT"/>
    <property type="match status" value="1"/>
</dbReference>
<evidence type="ECO:0000256" key="11">
    <source>
        <dbReference type="HAMAP-Rule" id="MF_00051"/>
    </source>
</evidence>
<dbReference type="UniPathway" id="UPA00288">
    <property type="reaction ID" value="UER01023"/>
</dbReference>
<feature type="modified residue" description="N6-acetyllysine" evidence="11">
    <location>
        <position position="375"/>
    </location>
</feature>
<comment type="pathway">
    <text evidence="11">One-carbon metabolism; tetrahydrofolate interconversion.</text>
</comment>
<reference evidence="13" key="1">
    <citation type="journal article" date="2018" name="Genome Biol.">
        <title>SKESA: strategic k-mer extension for scrupulous assemblies.</title>
        <authorList>
            <person name="Souvorov A."/>
            <person name="Agarwala R."/>
            <person name="Lipman D.J."/>
        </authorList>
    </citation>
    <scope>NUCLEOTIDE SEQUENCE [LARGE SCALE GENOMIC DNA]</scope>
    <source>
        <strain evidence="13">1839</strain>
    </source>
</reference>
<dbReference type="GO" id="GO:0019264">
    <property type="term" value="P:glycine biosynthetic process from serine"/>
    <property type="evidence" value="ECO:0007669"/>
    <property type="project" value="UniProtKB-UniRule"/>
</dbReference>
<dbReference type="EC" id="2.1.2.1" evidence="11"/>
<organism evidence="13">
    <name type="scientific">Escherichia coli</name>
    <dbReference type="NCBI Taxonomy" id="562"/>
    <lineage>
        <taxon>Bacteria</taxon>
        <taxon>Pseudomonadati</taxon>
        <taxon>Pseudomonadota</taxon>
        <taxon>Gammaproteobacteria</taxon>
        <taxon>Enterobacterales</taxon>
        <taxon>Enterobacteriaceae</taxon>
        <taxon>Escherichia</taxon>
    </lineage>
</organism>
<keyword evidence="10 11" id="KW-0663">Pyridoxal phosphate</keyword>
<keyword evidence="9 11" id="KW-0808">Transferase</keyword>
<evidence type="ECO:0000256" key="8">
    <source>
        <dbReference type="ARBA" id="ARBA00022605"/>
    </source>
</evidence>
<dbReference type="RefSeq" id="WP_059219649.1">
    <property type="nucleotide sequence ID" value="NZ_CAJSHE010000008.1"/>
</dbReference>
<dbReference type="GO" id="GO:0004372">
    <property type="term" value="F:glycine hydroxymethyltransferase activity"/>
    <property type="evidence" value="ECO:0007669"/>
    <property type="project" value="UniProtKB-UniRule"/>
</dbReference>
<dbReference type="CDD" id="cd00378">
    <property type="entry name" value="SHMT"/>
    <property type="match status" value="1"/>
</dbReference>
<comment type="cofactor">
    <cofactor evidence="2 11 12">
        <name>pyridoxal 5'-phosphate</name>
        <dbReference type="ChEBI" id="CHEBI:597326"/>
    </cofactor>
</comment>
<dbReference type="InterPro" id="IPR015421">
    <property type="entry name" value="PyrdxlP-dep_Trfase_major"/>
</dbReference>
<feature type="binding site" evidence="11">
    <location>
        <position position="246"/>
    </location>
    <ligand>
        <name>(6S)-5,6,7,8-tetrahydrofolate</name>
        <dbReference type="ChEBI" id="CHEBI:57453"/>
    </ligand>
</feature>
<feature type="modified residue" description="N6-acetyllysine" evidence="11">
    <location>
        <position position="354"/>
    </location>
</feature>
<comment type="subcellular location">
    <subcellularLocation>
        <location evidence="3 11">Cytoplasm</location>
    </subcellularLocation>
</comment>
<evidence type="ECO:0000256" key="6">
    <source>
        <dbReference type="ARBA" id="ARBA00022490"/>
    </source>
</evidence>
<evidence type="ECO:0000256" key="12">
    <source>
        <dbReference type="PIRSR" id="PIRSR000412-50"/>
    </source>
</evidence>
<dbReference type="PROSITE" id="PS00096">
    <property type="entry name" value="SHMT"/>
    <property type="match status" value="1"/>
</dbReference>
<feature type="modified residue" description="N6-acetyllysine" evidence="11">
    <location>
        <position position="54"/>
    </location>
</feature>
<comment type="subunit">
    <text evidence="5 11">Homodimer.</text>
</comment>
<feature type="binding site" evidence="11">
    <location>
        <position position="121"/>
    </location>
    <ligand>
        <name>(6S)-5,6,7,8-tetrahydrofolate</name>
        <dbReference type="ChEBI" id="CHEBI:57453"/>
    </ligand>
</feature>
<keyword evidence="13" id="KW-0489">Methyltransferase</keyword>
<evidence type="ECO:0000256" key="9">
    <source>
        <dbReference type="ARBA" id="ARBA00022679"/>
    </source>
</evidence>
<dbReference type="PANTHER" id="PTHR11680">
    <property type="entry name" value="SERINE HYDROXYMETHYLTRANSFERASE"/>
    <property type="match status" value="1"/>
</dbReference>
<dbReference type="GO" id="GO:0005829">
    <property type="term" value="C:cytosol"/>
    <property type="evidence" value="ECO:0007669"/>
    <property type="project" value="TreeGrafter"/>
</dbReference>
<dbReference type="GO" id="GO:0035999">
    <property type="term" value="P:tetrahydrofolate interconversion"/>
    <property type="evidence" value="ECO:0007669"/>
    <property type="project" value="UniProtKB-UniRule"/>
</dbReference>
<feature type="modified residue" description="N6-(pyridoxal phosphate)lysine" evidence="11 12">
    <location>
        <position position="229"/>
    </location>
</feature>
<proteinExistence type="inferred from homology"/>
<dbReference type="InterPro" id="IPR001085">
    <property type="entry name" value="Ser_HO-MeTrfase"/>
</dbReference>
<evidence type="ECO:0000256" key="3">
    <source>
        <dbReference type="ARBA" id="ARBA00004496"/>
    </source>
</evidence>
<dbReference type="NCBIfam" id="NF000586">
    <property type="entry name" value="PRK00011.1"/>
    <property type="match status" value="1"/>
</dbReference>
<dbReference type="FunFam" id="3.40.640.10:FF:000001">
    <property type="entry name" value="Serine hydroxymethyltransferase"/>
    <property type="match status" value="1"/>
</dbReference>
<evidence type="ECO:0000256" key="4">
    <source>
        <dbReference type="ARBA" id="ARBA00006376"/>
    </source>
</evidence>
<name>A0A1M2F7Y5_ECOLX</name>
<dbReference type="InterPro" id="IPR019798">
    <property type="entry name" value="Ser_HO-MeTrfase_PLP_BS"/>
</dbReference>
<dbReference type="EMBL" id="DAAYTU010000005">
    <property type="protein sequence ID" value="HAG5769482.1"/>
    <property type="molecule type" value="Genomic_DNA"/>
</dbReference>
<evidence type="ECO:0000256" key="10">
    <source>
        <dbReference type="ARBA" id="ARBA00022898"/>
    </source>
</evidence>
<dbReference type="Gene3D" id="3.90.1150.10">
    <property type="entry name" value="Aspartate Aminotransferase, domain 1"/>
    <property type="match status" value="1"/>
</dbReference>
<dbReference type="SUPFAM" id="SSF53383">
    <property type="entry name" value="PLP-dependent transferases"/>
    <property type="match status" value="1"/>
</dbReference>
<feature type="modified residue" description="N6-acetyllysine" evidence="11">
    <location>
        <position position="250"/>
    </location>
</feature>
<comment type="caution">
    <text evidence="13">The sequence shown here is derived from an EMBL/GenBank/DDBJ whole genome shotgun (WGS) entry which is preliminary data.</text>
</comment>
<dbReference type="GO" id="GO:0030170">
    <property type="term" value="F:pyridoxal phosphate binding"/>
    <property type="evidence" value="ECO:0007669"/>
    <property type="project" value="UniProtKB-UniRule"/>
</dbReference>
<keyword evidence="7 11" id="KW-0554">One-carbon metabolism</keyword>
<dbReference type="InterPro" id="IPR015422">
    <property type="entry name" value="PyrdxlP-dep_Trfase_small"/>
</dbReference>
<reference evidence="13" key="2">
    <citation type="submission" date="2020-02" db="EMBL/GenBank/DDBJ databases">
        <authorList>
            <consortium name="NCBI Pathogen Detection Project"/>
        </authorList>
    </citation>
    <scope>NUCLEOTIDE SEQUENCE</scope>
    <source>
        <strain evidence="13">1839</strain>
    </source>
</reference>
<keyword evidence="8 11" id="KW-0028">Amino-acid biosynthesis</keyword>
<sequence>MLKREMNIADYDAELWQAMEQEKVRQEEHIELIASENYTSPRVMQAQGSQLTNKYAEGYPGKRYYGGCEYVDIVEQLAIDRAKELFGADYANVQPHSGSQANFAVYTALLEPGDTVLGMNLAHGGHLTHGSPVNFSGKLYNIVPYGIDATGHIDYADLEKQAKEHKPKMIIGGFSAYSGVVDWAKMREIADSIGAYLFVDMAHVAGLVAAGVYPNPVPYAHVVTTTTHKTLAGPRGGLILAKGGSEELYKKLNSAVFPGGQGGPLMHVIAGKAVALKEAMEPEFKTYQQQVAKNAKAMVEVFLERGYKVVSGGTDNHLFLVDLVDKNLTGKEADAALGRANITVNKNSVPNDPKSPFVTSGIRVGTPAITRRGFKEAEAKELAGWMCDVLDSINDEAVIERIKGKVLDICARYPVYA</sequence>
<dbReference type="AlphaFoldDB" id="A0A1M2F7Y5"/>
<evidence type="ECO:0000256" key="5">
    <source>
        <dbReference type="ARBA" id="ARBA00011738"/>
    </source>
</evidence>
<comment type="pathway">
    <text evidence="11">Amino-acid biosynthesis; glycine biosynthesis; glycine from L-serine: step 1/1.</text>
</comment>